<evidence type="ECO:0000313" key="1">
    <source>
        <dbReference type="EMBL" id="SEA47090.1"/>
    </source>
</evidence>
<sequence length="119" mass="12884">MALSDMQINSSYILDHSRLAITPSGQSASNQATEQAKDSYAKNTATAQVIDAEYVDTYNPKSTAASQEKKQIPQRFPDVGTTTLQLESSATQNNNSIFSKYQTSAVDTPPPGSYLNIFA</sequence>
<reference evidence="1 2" key="1">
    <citation type="submission" date="2016-10" db="EMBL/GenBank/DDBJ databases">
        <authorList>
            <person name="de Groot N.N."/>
        </authorList>
    </citation>
    <scope>NUCLEOTIDE SEQUENCE [LARGE SCALE GENOMIC DNA]</scope>
    <source>
        <strain evidence="1 2">DSM 7343</strain>
    </source>
</reference>
<dbReference type="EMBL" id="FNQN01000006">
    <property type="protein sequence ID" value="SEA47090.1"/>
    <property type="molecule type" value="Genomic_DNA"/>
</dbReference>
<protein>
    <submittedName>
        <fullName evidence="1">Uncharacterized protein</fullName>
    </submittedName>
</protein>
<dbReference type="AlphaFoldDB" id="A0A1H4BG38"/>
<keyword evidence="2" id="KW-1185">Reference proteome</keyword>
<name>A0A1H4BG38_9BACT</name>
<gene>
    <name evidence="1" type="ORF">SAMN05660420_02190</name>
</gene>
<accession>A0A1H4BG38</accession>
<proteinExistence type="predicted"/>
<evidence type="ECO:0000313" key="2">
    <source>
        <dbReference type="Proteomes" id="UP000199409"/>
    </source>
</evidence>
<dbReference type="Proteomes" id="UP000199409">
    <property type="component" value="Unassembled WGS sequence"/>
</dbReference>
<organism evidence="1 2">
    <name type="scientific">Desulfuromusa kysingii</name>
    <dbReference type="NCBI Taxonomy" id="37625"/>
    <lineage>
        <taxon>Bacteria</taxon>
        <taxon>Pseudomonadati</taxon>
        <taxon>Thermodesulfobacteriota</taxon>
        <taxon>Desulfuromonadia</taxon>
        <taxon>Desulfuromonadales</taxon>
        <taxon>Geopsychrobacteraceae</taxon>
        <taxon>Desulfuromusa</taxon>
    </lineage>
</organism>